<evidence type="ECO:0000256" key="24">
    <source>
        <dbReference type="PIRSR" id="PIRSR039102-2"/>
    </source>
</evidence>
<evidence type="ECO:0000256" key="3">
    <source>
        <dbReference type="ARBA" id="ARBA00004496"/>
    </source>
</evidence>
<dbReference type="Gene3D" id="3.30.470.20">
    <property type="entry name" value="ATP-grasp fold, B domain"/>
    <property type="match status" value="1"/>
</dbReference>
<dbReference type="InterPro" id="IPR016185">
    <property type="entry name" value="PreATP-grasp_dom_sf"/>
</dbReference>
<feature type="active site" evidence="23">
    <location>
        <position position="16"/>
    </location>
</feature>
<dbReference type="EMBL" id="WWVX01000008">
    <property type="protein sequence ID" value="MZL70240.1"/>
    <property type="molecule type" value="Genomic_DNA"/>
</dbReference>
<keyword evidence="13 22" id="KW-0133">Cell shape</keyword>
<keyword evidence="14 22" id="KW-0573">Peptidoglycan synthesis</keyword>
<keyword evidence="9 25" id="KW-0479">Metal-binding</keyword>
<evidence type="ECO:0000256" key="19">
    <source>
        <dbReference type="ARBA" id="ARBA00068427"/>
    </source>
</evidence>
<dbReference type="Pfam" id="PF07478">
    <property type="entry name" value="Dala_Dala_lig_C"/>
    <property type="match status" value="1"/>
</dbReference>
<evidence type="ECO:0000256" key="4">
    <source>
        <dbReference type="ARBA" id="ARBA00004752"/>
    </source>
</evidence>
<dbReference type="GO" id="GO:0009252">
    <property type="term" value="P:peptidoglycan biosynthetic process"/>
    <property type="evidence" value="ECO:0007669"/>
    <property type="project" value="UniProtKB-UniRule"/>
</dbReference>
<comment type="pathway">
    <text evidence="18">Glycan biosynthesis.</text>
</comment>
<feature type="binding site" evidence="24">
    <location>
        <begin position="192"/>
        <end position="193"/>
    </location>
    <ligand>
        <name>ATP</name>
        <dbReference type="ChEBI" id="CHEBI:30616"/>
    </ligand>
</feature>
<comment type="caution">
    <text evidence="29">The sequence shown here is derived from an EMBL/GenBank/DDBJ whole genome shotgun (WGS) entry which is preliminary data.</text>
</comment>
<dbReference type="FunFam" id="3.30.1490.20:FF:000007">
    <property type="entry name" value="D-alanine--D-alanine ligase"/>
    <property type="match status" value="1"/>
</dbReference>
<dbReference type="Gene3D" id="3.30.1490.20">
    <property type="entry name" value="ATP-grasp fold, A domain"/>
    <property type="match status" value="1"/>
</dbReference>
<keyword evidence="7 22" id="KW-0963">Cytoplasm</keyword>
<feature type="active site" evidence="23">
    <location>
        <position position="192"/>
    </location>
</feature>
<evidence type="ECO:0000256" key="9">
    <source>
        <dbReference type="ARBA" id="ARBA00022723"/>
    </source>
</evidence>
<dbReference type="InterPro" id="IPR011095">
    <property type="entry name" value="Dala_Dala_lig_C"/>
</dbReference>
<evidence type="ECO:0000256" key="10">
    <source>
        <dbReference type="ARBA" id="ARBA00022741"/>
    </source>
</evidence>
<keyword evidence="11 26" id="KW-0067">ATP-binding</keyword>
<feature type="binding site" evidence="25">
    <location>
        <position position="301"/>
    </location>
    <ligand>
        <name>Mg(2+)</name>
        <dbReference type="ChEBI" id="CHEBI:18420"/>
        <label>1</label>
    </ligand>
</feature>
<reference evidence="29" key="1">
    <citation type="submission" date="2016-11" db="EMBL/GenBank/DDBJ databases">
        <authorList>
            <person name="Varghese N."/>
            <person name="Submissions S."/>
        </authorList>
    </citation>
    <scope>NUCLEOTIDE SEQUENCE</scope>
    <source>
        <strain evidence="29">DSM 4029</strain>
    </source>
</reference>
<dbReference type="EC" id="6.3.2.4" evidence="6 22"/>
<dbReference type="PROSITE" id="PS00843">
    <property type="entry name" value="DALA_DALA_LIGASE_1"/>
    <property type="match status" value="1"/>
</dbReference>
<keyword evidence="8 22" id="KW-0436">Ligase</keyword>
<dbReference type="Proteomes" id="UP000474718">
    <property type="component" value="Unassembled WGS sequence"/>
</dbReference>
<dbReference type="GO" id="GO:0046872">
    <property type="term" value="F:metal ion binding"/>
    <property type="evidence" value="ECO:0007669"/>
    <property type="project" value="UniProtKB-KW"/>
</dbReference>
<feature type="active site" evidence="23">
    <location>
        <position position="324"/>
    </location>
</feature>
<keyword evidence="31" id="KW-1185">Reference proteome</keyword>
<evidence type="ECO:0000256" key="26">
    <source>
        <dbReference type="PROSITE-ProRule" id="PRU00409"/>
    </source>
</evidence>
<evidence type="ECO:0000256" key="1">
    <source>
        <dbReference type="ARBA" id="ARBA00001936"/>
    </source>
</evidence>
<dbReference type="HAMAP" id="MF_00047">
    <property type="entry name" value="Dala_Dala_lig"/>
    <property type="match status" value="1"/>
</dbReference>
<evidence type="ECO:0000256" key="16">
    <source>
        <dbReference type="ARBA" id="ARBA00023316"/>
    </source>
</evidence>
<dbReference type="GO" id="GO:0005829">
    <property type="term" value="C:cytosol"/>
    <property type="evidence" value="ECO:0007669"/>
    <property type="project" value="TreeGrafter"/>
</dbReference>
<dbReference type="PANTHER" id="PTHR23132:SF25">
    <property type="entry name" value="D-ALANINE--D-ALANINE LIGASE A"/>
    <property type="match status" value="1"/>
</dbReference>
<dbReference type="SUPFAM" id="SSF52440">
    <property type="entry name" value="PreATP-grasp domain"/>
    <property type="match status" value="1"/>
</dbReference>
<gene>
    <name evidence="22" type="primary">ddl</name>
    <name evidence="28" type="ORF">GT747_10795</name>
    <name evidence="29" type="ORF">SAMN05444424_1680</name>
</gene>
<dbReference type="PANTHER" id="PTHR23132">
    <property type="entry name" value="D-ALANINE--D-ALANINE LIGASE"/>
    <property type="match status" value="1"/>
</dbReference>
<protein>
    <recommendedName>
        <fullName evidence="19 22">D-alanine--D-alanine ligase</fullName>
        <ecNumber evidence="6 22">6.3.2.4</ecNumber>
    </recommendedName>
    <alternativeName>
        <fullName evidence="21 22">D-Ala-D-Ala ligase</fullName>
    </alternativeName>
    <alternativeName>
        <fullName evidence="20 22">D-alanylalanine synthetase</fullName>
    </alternativeName>
</protein>
<feature type="binding site" evidence="24">
    <location>
        <begin position="222"/>
        <end position="229"/>
    </location>
    <ligand>
        <name>ATP</name>
        <dbReference type="ChEBI" id="CHEBI:30616"/>
    </ligand>
</feature>
<evidence type="ECO:0000256" key="14">
    <source>
        <dbReference type="ARBA" id="ARBA00022984"/>
    </source>
</evidence>
<dbReference type="GO" id="GO:0005524">
    <property type="term" value="F:ATP binding"/>
    <property type="evidence" value="ECO:0007669"/>
    <property type="project" value="UniProtKB-UniRule"/>
</dbReference>
<evidence type="ECO:0000256" key="17">
    <source>
        <dbReference type="ARBA" id="ARBA00047614"/>
    </source>
</evidence>
<evidence type="ECO:0000256" key="25">
    <source>
        <dbReference type="PIRSR" id="PIRSR039102-3"/>
    </source>
</evidence>
<dbReference type="InterPro" id="IPR000291">
    <property type="entry name" value="D-Ala_lig_Van_CS"/>
</dbReference>
<evidence type="ECO:0000313" key="28">
    <source>
        <dbReference type="EMBL" id="MZL70240.1"/>
    </source>
</evidence>
<evidence type="ECO:0000256" key="5">
    <source>
        <dbReference type="ARBA" id="ARBA00010871"/>
    </source>
</evidence>
<evidence type="ECO:0000256" key="6">
    <source>
        <dbReference type="ARBA" id="ARBA00012216"/>
    </source>
</evidence>
<comment type="pathway">
    <text evidence="4 22">Cell wall biogenesis; peptidoglycan biosynthesis.</text>
</comment>
<dbReference type="NCBIfam" id="NF002378">
    <property type="entry name" value="PRK01372.1"/>
    <property type="match status" value="1"/>
</dbReference>
<dbReference type="NCBIfam" id="NF002528">
    <property type="entry name" value="PRK01966.1-4"/>
    <property type="match status" value="1"/>
</dbReference>
<comment type="similarity">
    <text evidence="5 22">Belongs to the D-alanine--D-alanine ligase family.</text>
</comment>
<dbReference type="Proteomes" id="UP000184089">
    <property type="component" value="Unassembled WGS sequence"/>
</dbReference>
<evidence type="ECO:0000256" key="15">
    <source>
        <dbReference type="ARBA" id="ARBA00023211"/>
    </source>
</evidence>
<accession>A0AAQ1MDK4</accession>
<reference evidence="30" key="2">
    <citation type="submission" date="2016-11" db="EMBL/GenBank/DDBJ databases">
        <authorList>
            <person name="Jaros S."/>
            <person name="Januszkiewicz K."/>
            <person name="Wedrychowicz H."/>
        </authorList>
    </citation>
    <scope>NUCLEOTIDE SEQUENCE [LARGE SCALE GENOMIC DNA]</scope>
    <source>
        <strain evidence="30">DSM 4029</strain>
    </source>
</reference>
<comment type="subcellular location">
    <subcellularLocation>
        <location evidence="3 22">Cytoplasm</location>
    </subcellularLocation>
</comment>
<dbReference type="SUPFAM" id="SSF56059">
    <property type="entry name" value="Glutathione synthetase ATP-binding domain-like"/>
    <property type="match status" value="1"/>
</dbReference>
<evidence type="ECO:0000313" key="31">
    <source>
        <dbReference type="Proteomes" id="UP000474718"/>
    </source>
</evidence>
<dbReference type="AlphaFoldDB" id="A0AAQ1MDK4"/>
<dbReference type="Pfam" id="PF01820">
    <property type="entry name" value="Dala_Dala_lig_N"/>
    <property type="match status" value="1"/>
</dbReference>
<dbReference type="InterPro" id="IPR011127">
    <property type="entry name" value="Dala_Dala_lig_N"/>
</dbReference>
<dbReference type="InterPro" id="IPR013815">
    <property type="entry name" value="ATP_grasp_subdomain_1"/>
</dbReference>
<dbReference type="EMBL" id="FQVY01000002">
    <property type="protein sequence ID" value="SHG15618.1"/>
    <property type="molecule type" value="Genomic_DNA"/>
</dbReference>
<evidence type="ECO:0000256" key="22">
    <source>
        <dbReference type="HAMAP-Rule" id="MF_00047"/>
    </source>
</evidence>
<keyword evidence="12 25" id="KW-0460">Magnesium</keyword>
<dbReference type="PROSITE" id="PS00844">
    <property type="entry name" value="DALA_DALA_LIGASE_2"/>
    <property type="match status" value="1"/>
</dbReference>
<feature type="binding site" evidence="25">
    <location>
        <position position="313"/>
    </location>
    <ligand>
        <name>Mg(2+)</name>
        <dbReference type="ChEBI" id="CHEBI:18420"/>
        <label>2</label>
    </ligand>
</feature>
<dbReference type="Gene3D" id="3.40.50.20">
    <property type="match status" value="1"/>
</dbReference>
<dbReference type="PIRSF" id="PIRSF039102">
    <property type="entry name" value="Ddl/VanB"/>
    <property type="match status" value="1"/>
</dbReference>
<feature type="binding site" evidence="24">
    <location>
        <begin position="184"/>
        <end position="186"/>
    </location>
    <ligand>
        <name>ATP</name>
        <dbReference type="ChEBI" id="CHEBI:30616"/>
    </ligand>
</feature>
<comment type="cofactor">
    <cofactor evidence="25">
        <name>Mg(2+)</name>
        <dbReference type="ChEBI" id="CHEBI:18420"/>
    </cofactor>
    <cofactor evidence="25">
        <name>Mn(2+)</name>
        <dbReference type="ChEBI" id="CHEBI:29035"/>
    </cofactor>
    <text evidence="25">Binds 2 magnesium or manganese ions per subunit.</text>
</comment>
<reference evidence="28 31" key="3">
    <citation type="journal article" date="2019" name="Nat. Med.">
        <title>A library of human gut bacterial isolates paired with longitudinal multiomics data enables mechanistic microbiome research.</title>
        <authorList>
            <person name="Poyet M."/>
            <person name="Groussin M."/>
            <person name="Gibbons S.M."/>
            <person name="Avila-Pacheco J."/>
            <person name="Jiang X."/>
            <person name="Kearney S.M."/>
            <person name="Perrotta A.R."/>
            <person name="Berdy B."/>
            <person name="Zhao S."/>
            <person name="Lieberman T.D."/>
            <person name="Swanson P.K."/>
            <person name="Smith M."/>
            <person name="Roesemann S."/>
            <person name="Alexander J.E."/>
            <person name="Rich S.A."/>
            <person name="Livny J."/>
            <person name="Vlamakis H."/>
            <person name="Clish C."/>
            <person name="Bullock K."/>
            <person name="Deik A."/>
            <person name="Scott J."/>
            <person name="Pierce K.A."/>
            <person name="Xavier R.J."/>
            <person name="Alm E.J."/>
        </authorList>
    </citation>
    <scope>NUCLEOTIDE SEQUENCE [LARGE SCALE GENOMIC DNA]</scope>
    <source>
        <strain evidence="28 31">BIOML-A2</strain>
    </source>
</reference>
<evidence type="ECO:0000256" key="7">
    <source>
        <dbReference type="ARBA" id="ARBA00022490"/>
    </source>
</evidence>
<organism evidence="29 30">
    <name type="scientific">Bittarella massiliensis</name>
    <name type="common">ex Durand et al. 2017</name>
    <dbReference type="NCBI Taxonomy" id="1720313"/>
    <lineage>
        <taxon>Bacteria</taxon>
        <taxon>Bacillati</taxon>
        <taxon>Bacillota</taxon>
        <taxon>Clostridia</taxon>
        <taxon>Eubacteriales</taxon>
        <taxon>Oscillospiraceae</taxon>
        <taxon>Bittarella (ex Durand et al. 2017)</taxon>
    </lineage>
</organism>
<evidence type="ECO:0000259" key="27">
    <source>
        <dbReference type="PROSITE" id="PS50975"/>
    </source>
</evidence>
<dbReference type="InterPro" id="IPR011761">
    <property type="entry name" value="ATP-grasp"/>
</dbReference>
<proteinExistence type="inferred from homology"/>
<keyword evidence="15 25" id="KW-0464">Manganese</keyword>
<feature type="binding site" evidence="24">
    <location>
        <begin position="312"/>
        <end position="313"/>
    </location>
    <ligand>
        <name>ATP</name>
        <dbReference type="ChEBI" id="CHEBI:30616"/>
    </ligand>
</feature>
<dbReference type="RefSeq" id="WP_021660389.1">
    <property type="nucleotide sequence ID" value="NZ_FQVY01000002.1"/>
</dbReference>
<evidence type="ECO:0000256" key="8">
    <source>
        <dbReference type="ARBA" id="ARBA00022598"/>
    </source>
</evidence>
<comment type="cofactor">
    <cofactor evidence="1">
        <name>Mn(2+)</name>
        <dbReference type="ChEBI" id="CHEBI:29035"/>
    </cofactor>
</comment>
<dbReference type="GO" id="GO:0071555">
    <property type="term" value="P:cell wall organization"/>
    <property type="evidence" value="ECO:0007669"/>
    <property type="project" value="UniProtKB-KW"/>
</dbReference>
<comment type="function">
    <text evidence="2 22">Cell wall formation.</text>
</comment>
<evidence type="ECO:0000256" key="12">
    <source>
        <dbReference type="ARBA" id="ARBA00022842"/>
    </source>
</evidence>
<feature type="binding site" evidence="24">
    <location>
        <position position="140"/>
    </location>
    <ligand>
        <name>ATP</name>
        <dbReference type="ChEBI" id="CHEBI:30616"/>
    </ligand>
</feature>
<keyword evidence="10 24" id="KW-0547">Nucleotide-binding</keyword>
<dbReference type="NCBIfam" id="TIGR01205">
    <property type="entry name" value="D_ala_D_alaTIGR"/>
    <property type="match status" value="1"/>
</dbReference>
<evidence type="ECO:0000313" key="30">
    <source>
        <dbReference type="Proteomes" id="UP000184089"/>
    </source>
</evidence>
<sequence length="354" mass="38639">MSRIKLAVLFGGVSSEYEVSLQSAYNVLQNIPQERYEVFPVGITKSGRWLYFPGSYEMVRDGSWKTHPDCVGCSISPDRSRRGIVKFLPDGTTSCVKIDAAFPVLHGKNGEDGTVQGLLDLAGIPYVGCGVLSSACCMDKVVTKVLLEQAGIQTAPFLWFSKGDIDRLDAYKKEIARDLGYPCFVKPANAGSSVGITKVKREEELRDAVLLAFTHDDKVLVEKAMVGQEVECAVLGNRQLITGIPGEILSESEFYDYDAKYVSQSPTVVPARLSPALLDQVQETAKRAFAVLGCTGLSRIDFFVGEFGICLNEINTLPGFTSISMYSKMMEAAGIPYGELLDRLVDLALERAAE</sequence>
<feature type="domain" description="ATP-grasp" evidence="27">
    <location>
        <begin position="144"/>
        <end position="346"/>
    </location>
</feature>
<name>A0AAQ1MDK4_9FIRM</name>
<evidence type="ECO:0000256" key="21">
    <source>
        <dbReference type="ARBA" id="ARBA00077154"/>
    </source>
</evidence>
<dbReference type="InterPro" id="IPR005905">
    <property type="entry name" value="D_ala_D_ala"/>
</dbReference>
<evidence type="ECO:0000313" key="29">
    <source>
        <dbReference type="EMBL" id="SHG15618.1"/>
    </source>
</evidence>
<evidence type="ECO:0000256" key="20">
    <source>
        <dbReference type="ARBA" id="ARBA00076288"/>
    </source>
</evidence>
<evidence type="ECO:0000256" key="11">
    <source>
        <dbReference type="ARBA" id="ARBA00022840"/>
    </source>
</evidence>
<feature type="binding site" evidence="25">
    <location>
        <position position="313"/>
    </location>
    <ligand>
        <name>Mg(2+)</name>
        <dbReference type="ChEBI" id="CHEBI:18420"/>
        <label>1</label>
    </ligand>
</feature>
<feature type="binding site" evidence="25">
    <location>
        <position position="315"/>
    </location>
    <ligand>
        <name>Mg(2+)</name>
        <dbReference type="ChEBI" id="CHEBI:18420"/>
        <label>2</label>
    </ligand>
</feature>
<dbReference type="GO" id="GO:0008360">
    <property type="term" value="P:regulation of cell shape"/>
    <property type="evidence" value="ECO:0007669"/>
    <property type="project" value="UniProtKB-KW"/>
</dbReference>
<keyword evidence="16 22" id="KW-0961">Cell wall biogenesis/degradation</keyword>
<evidence type="ECO:0000256" key="23">
    <source>
        <dbReference type="PIRSR" id="PIRSR039102-1"/>
    </source>
</evidence>
<evidence type="ECO:0000256" key="18">
    <source>
        <dbReference type="ARBA" id="ARBA00060592"/>
    </source>
</evidence>
<evidence type="ECO:0000256" key="2">
    <source>
        <dbReference type="ARBA" id="ARBA00003921"/>
    </source>
</evidence>
<comment type="catalytic activity">
    <reaction evidence="17 22">
        <text>2 D-alanine + ATP = D-alanyl-D-alanine + ADP + phosphate + H(+)</text>
        <dbReference type="Rhea" id="RHEA:11224"/>
        <dbReference type="ChEBI" id="CHEBI:15378"/>
        <dbReference type="ChEBI" id="CHEBI:30616"/>
        <dbReference type="ChEBI" id="CHEBI:43474"/>
        <dbReference type="ChEBI" id="CHEBI:57416"/>
        <dbReference type="ChEBI" id="CHEBI:57822"/>
        <dbReference type="ChEBI" id="CHEBI:456216"/>
        <dbReference type="EC" id="6.3.2.4"/>
    </reaction>
</comment>
<evidence type="ECO:0000256" key="13">
    <source>
        <dbReference type="ARBA" id="ARBA00022960"/>
    </source>
</evidence>
<dbReference type="GO" id="GO:0008716">
    <property type="term" value="F:D-alanine-D-alanine ligase activity"/>
    <property type="evidence" value="ECO:0007669"/>
    <property type="project" value="UniProtKB-UniRule"/>
</dbReference>
<dbReference type="PROSITE" id="PS50975">
    <property type="entry name" value="ATP_GRASP"/>
    <property type="match status" value="1"/>
</dbReference>